<comment type="caution">
    <text evidence="2">The sequence shown here is derived from an EMBL/GenBank/DDBJ whole genome shotgun (WGS) entry which is preliminary data.</text>
</comment>
<protein>
    <submittedName>
        <fullName evidence="2">DUF2812 domain-containing protein</fullName>
    </submittedName>
</protein>
<dbReference type="EMBL" id="VULO01000019">
    <property type="protein sequence ID" value="MSS85434.1"/>
    <property type="molecule type" value="Genomic_DNA"/>
</dbReference>
<keyword evidence="3" id="KW-1185">Reference proteome</keyword>
<name>A0A6N7VUI7_9ACTO</name>
<accession>A0A6N7VUI7</accession>
<feature type="transmembrane region" description="Helical" evidence="1">
    <location>
        <begin position="142"/>
        <end position="160"/>
    </location>
</feature>
<reference evidence="2 3" key="1">
    <citation type="submission" date="2019-08" db="EMBL/GenBank/DDBJ databases">
        <title>In-depth cultivation of the pig gut microbiome towards novel bacterial diversity and tailored functional studies.</title>
        <authorList>
            <person name="Wylensek D."/>
            <person name="Hitch T.C.A."/>
            <person name="Clavel T."/>
        </authorList>
    </citation>
    <scope>NUCLEOTIDE SEQUENCE [LARGE SCALE GENOMIC DNA]</scope>
    <source>
        <strain evidence="2 3">WB03_NA08</strain>
    </source>
</reference>
<dbReference type="RefSeq" id="WP_154546680.1">
    <property type="nucleotide sequence ID" value="NZ_VULO01000019.1"/>
</dbReference>
<dbReference type="Proteomes" id="UP000470875">
    <property type="component" value="Unassembled WGS sequence"/>
</dbReference>
<evidence type="ECO:0000313" key="2">
    <source>
        <dbReference type="EMBL" id="MSS85434.1"/>
    </source>
</evidence>
<proteinExistence type="predicted"/>
<organism evidence="2 3">
    <name type="scientific">Scrofimicrobium canadense</name>
    <dbReference type="NCBI Taxonomy" id="2652290"/>
    <lineage>
        <taxon>Bacteria</taxon>
        <taxon>Bacillati</taxon>
        <taxon>Actinomycetota</taxon>
        <taxon>Actinomycetes</taxon>
        <taxon>Actinomycetales</taxon>
        <taxon>Actinomycetaceae</taxon>
        <taxon>Scrofimicrobium</taxon>
    </lineage>
</organism>
<feature type="transmembrane region" description="Helical" evidence="1">
    <location>
        <begin position="111"/>
        <end position="130"/>
    </location>
</feature>
<gene>
    <name evidence="2" type="ORF">FYJ24_11915</name>
</gene>
<dbReference type="InterPro" id="IPR021359">
    <property type="entry name" value="DUF2812"/>
</dbReference>
<sequence length="192" mass="21795">MTVRYRLSNSLGITPEKDMAMLAEQARKGWKVRNLNLLGFYRFEPAEPEEVVFDSTTVPNPPADYSEFFEAAGWKPVIVNRDFQVFKTQPGADPIFTDGSRSYWLNRQTRAFGIICIILFTLLAIMGYLAHHFQLGPWGIPLWFPFLLAMIVMVPVWFTACRGAALATLQTEGVRSACTLTQQDDCWACCRT</sequence>
<evidence type="ECO:0000256" key="1">
    <source>
        <dbReference type="SAM" id="Phobius"/>
    </source>
</evidence>
<keyword evidence="1" id="KW-0812">Transmembrane</keyword>
<keyword evidence="1" id="KW-0472">Membrane</keyword>
<dbReference type="Pfam" id="PF11193">
    <property type="entry name" value="DUF2812"/>
    <property type="match status" value="1"/>
</dbReference>
<evidence type="ECO:0000313" key="3">
    <source>
        <dbReference type="Proteomes" id="UP000470875"/>
    </source>
</evidence>
<keyword evidence="1" id="KW-1133">Transmembrane helix</keyword>
<dbReference type="AlphaFoldDB" id="A0A6N7VUI7"/>